<reference evidence="19 20" key="1">
    <citation type="journal article" date="2013" name="Proc. Natl. Acad. Sci. U.S.A.">
        <title>The king cobra genome reveals dynamic gene evolution and adaptation in the snake venom system.</title>
        <authorList>
            <person name="Vonk F.J."/>
            <person name="Casewell N.R."/>
            <person name="Henkel C.V."/>
            <person name="Heimberg A.M."/>
            <person name="Jansen H.J."/>
            <person name="McCleary R.J."/>
            <person name="Kerkkamp H.M."/>
            <person name="Vos R.A."/>
            <person name="Guerreiro I."/>
            <person name="Calvete J.J."/>
            <person name="Wuster W."/>
            <person name="Woods A.E."/>
            <person name="Logan J.M."/>
            <person name="Harrison R.A."/>
            <person name="Castoe T.A."/>
            <person name="de Koning A.P."/>
            <person name="Pollock D.D."/>
            <person name="Yandell M."/>
            <person name="Calderon D."/>
            <person name="Renjifo C."/>
            <person name="Currier R.B."/>
            <person name="Salgado D."/>
            <person name="Pla D."/>
            <person name="Sanz L."/>
            <person name="Hyder A.S."/>
            <person name="Ribeiro J.M."/>
            <person name="Arntzen J.W."/>
            <person name="van den Thillart G.E."/>
            <person name="Boetzer M."/>
            <person name="Pirovano W."/>
            <person name="Dirks R.P."/>
            <person name="Spaink H.P."/>
            <person name="Duboule D."/>
            <person name="McGlinn E."/>
            <person name="Kini R.M."/>
            <person name="Richardson M.K."/>
        </authorList>
    </citation>
    <scope>NUCLEOTIDE SEQUENCE</scope>
    <source>
        <tissue evidence="19">Blood</tissue>
    </source>
</reference>
<comment type="function">
    <text evidence="14">Receptor for angiotensin II, a vasoconstricting peptide. Signals primarily via a non-canonical G-protein- and beta-arrestin independent pathways. Cooperates with MTUS1 to inhibit ERK2 activation and cell proliferation.</text>
</comment>
<dbReference type="EMBL" id="AZIM01000293">
    <property type="protein sequence ID" value="ETE71931.1"/>
    <property type="molecule type" value="Genomic_DNA"/>
</dbReference>
<evidence type="ECO:0000256" key="9">
    <source>
        <dbReference type="ARBA" id="ARBA00023157"/>
    </source>
</evidence>
<protein>
    <recommendedName>
        <fullName evidence="3">Type-2 angiotensin II receptor</fullName>
    </recommendedName>
    <alternativeName>
        <fullName evidence="13">Angiotensin II type-2 receptor</fullName>
    </alternativeName>
</protein>
<evidence type="ECO:0000256" key="5">
    <source>
        <dbReference type="ARBA" id="ARBA00022692"/>
    </source>
</evidence>
<evidence type="ECO:0000256" key="6">
    <source>
        <dbReference type="ARBA" id="ARBA00022989"/>
    </source>
</evidence>
<evidence type="ECO:0000256" key="17">
    <source>
        <dbReference type="SAM" id="Phobius"/>
    </source>
</evidence>
<evidence type="ECO:0000313" key="19">
    <source>
        <dbReference type="EMBL" id="ETE71931.1"/>
    </source>
</evidence>
<keyword evidence="20" id="KW-1185">Reference proteome</keyword>
<dbReference type="GO" id="GO:0019957">
    <property type="term" value="F:C-C chemokine binding"/>
    <property type="evidence" value="ECO:0007669"/>
    <property type="project" value="TreeGrafter"/>
</dbReference>
<evidence type="ECO:0000256" key="4">
    <source>
        <dbReference type="ARBA" id="ARBA00022475"/>
    </source>
</evidence>
<keyword evidence="11" id="KW-0325">Glycoprotein</keyword>
<feature type="transmembrane region" description="Helical" evidence="17">
    <location>
        <begin position="248"/>
        <end position="265"/>
    </location>
</feature>
<evidence type="ECO:0000256" key="10">
    <source>
        <dbReference type="ARBA" id="ARBA00023170"/>
    </source>
</evidence>
<keyword evidence="8 17" id="KW-0472">Membrane</keyword>
<dbReference type="OrthoDB" id="8804420at2759"/>
<feature type="non-terminal residue" evidence="19">
    <location>
        <position position="1"/>
    </location>
</feature>
<evidence type="ECO:0000256" key="2">
    <source>
        <dbReference type="ARBA" id="ARBA00011129"/>
    </source>
</evidence>
<dbReference type="PRINTS" id="PR00237">
    <property type="entry name" value="GPCRRHODOPSN"/>
</dbReference>
<evidence type="ECO:0000256" key="1">
    <source>
        <dbReference type="ARBA" id="ARBA00004651"/>
    </source>
</evidence>
<feature type="domain" description="G-protein coupled receptors family 1 profile" evidence="18">
    <location>
        <begin position="92"/>
        <end position="349"/>
    </location>
</feature>
<evidence type="ECO:0000256" key="14">
    <source>
        <dbReference type="ARBA" id="ARBA00045573"/>
    </source>
</evidence>
<evidence type="ECO:0000256" key="3">
    <source>
        <dbReference type="ARBA" id="ARBA00013651"/>
    </source>
</evidence>
<proteinExistence type="inferred from homology"/>
<dbReference type="GO" id="GO:0007204">
    <property type="term" value="P:positive regulation of cytosolic calcium ion concentration"/>
    <property type="evidence" value="ECO:0007669"/>
    <property type="project" value="TreeGrafter"/>
</dbReference>
<organism evidence="19 20">
    <name type="scientific">Ophiophagus hannah</name>
    <name type="common">King cobra</name>
    <name type="synonym">Naja hannah</name>
    <dbReference type="NCBI Taxonomy" id="8665"/>
    <lineage>
        <taxon>Eukaryota</taxon>
        <taxon>Metazoa</taxon>
        <taxon>Chordata</taxon>
        <taxon>Craniata</taxon>
        <taxon>Vertebrata</taxon>
        <taxon>Euteleostomi</taxon>
        <taxon>Lepidosauria</taxon>
        <taxon>Squamata</taxon>
        <taxon>Bifurcata</taxon>
        <taxon>Unidentata</taxon>
        <taxon>Episquamata</taxon>
        <taxon>Toxicofera</taxon>
        <taxon>Serpentes</taxon>
        <taxon>Colubroidea</taxon>
        <taxon>Elapidae</taxon>
        <taxon>Elapinae</taxon>
        <taxon>Ophiophagus</taxon>
    </lineage>
</organism>
<feature type="compositionally biased region" description="Low complexity" evidence="16">
    <location>
        <begin position="377"/>
        <end position="389"/>
    </location>
</feature>
<dbReference type="InterPro" id="IPR017452">
    <property type="entry name" value="GPCR_Rhodpsn_7TM"/>
</dbReference>
<keyword evidence="7 15" id="KW-0297">G-protein coupled receptor</keyword>
<dbReference type="SUPFAM" id="SSF81321">
    <property type="entry name" value="Family A G protein-coupled receptor-like"/>
    <property type="match status" value="1"/>
</dbReference>
<feature type="transmembrane region" description="Helical" evidence="17">
    <location>
        <begin position="191"/>
        <end position="210"/>
    </location>
</feature>
<dbReference type="Pfam" id="PF00001">
    <property type="entry name" value="7tm_1"/>
    <property type="match status" value="1"/>
</dbReference>
<feature type="region of interest" description="Disordered" evidence="16">
    <location>
        <begin position="375"/>
        <end position="405"/>
    </location>
</feature>
<dbReference type="GO" id="GO:0042981">
    <property type="term" value="P:regulation of apoptotic process"/>
    <property type="evidence" value="ECO:0007669"/>
    <property type="project" value="InterPro"/>
</dbReference>
<accession>V8PD93</accession>
<evidence type="ECO:0000259" key="18">
    <source>
        <dbReference type="PROSITE" id="PS50262"/>
    </source>
</evidence>
<dbReference type="Proteomes" id="UP000018936">
    <property type="component" value="Unassembled WGS sequence"/>
</dbReference>
<dbReference type="InterPro" id="IPR000276">
    <property type="entry name" value="GPCR_Rhodpsn"/>
</dbReference>
<feature type="transmembrane region" description="Helical" evidence="17">
    <location>
        <begin position="77"/>
        <end position="100"/>
    </location>
</feature>
<evidence type="ECO:0000256" key="13">
    <source>
        <dbReference type="ARBA" id="ARBA00032126"/>
    </source>
</evidence>
<dbReference type="InterPro" id="IPR050119">
    <property type="entry name" value="CCR1-9-like"/>
</dbReference>
<feature type="transmembrane region" description="Helical" evidence="17">
    <location>
        <begin position="112"/>
        <end position="132"/>
    </location>
</feature>
<dbReference type="InterPro" id="IPR000248">
    <property type="entry name" value="ATII_rcpt"/>
</dbReference>
<sequence>MQEKEASQQHPALVVQSQKFHVSKRPAGHPIFSDPKMHFRNFSIILATEESLQELAPTNVSTGEACLLRFSSHQFVLIPVLYCVIFILGLVGNSMVLMALCRQRSPKTVANVYIFNLAVADLLALITLPFWAASYANGYSWVFGSMMCKLSGSVLCLTMFASIFFITCLSVNRYQAIVHPFQCQQGTLERAFIATLAVWGLATLTSLPTFCWREVNYIDELGVNACIMAYPSENYATWSAATALMKNLLGFLLPMAIILGCYICIRAHLKKAQGFAKSMRVRDRVLKLVAAVVVAFLICWLPFHVLTFLDALSWMEVISRCHLTSVIDAVLPFGLSMGFANSCINPLLYYFVGRQFRDKLQHLFKLSLSQFNSGRETLSSSKTSSLKTTGSPKEADPGGNTERPLTHLLWDP</sequence>
<keyword evidence="4" id="KW-1003">Cell membrane</keyword>
<dbReference type="GO" id="GO:0030593">
    <property type="term" value="P:neutrophil chemotaxis"/>
    <property type="evidence" value="ECO:0007669"/>
    <property type="project" value="TreeGrafter"/>
</dbReference>
<dbReference type="GO" id="GO:0006954">
    <property type="term" value="P:inflammatory response"/>
    <property type="evidence" value="ECO:0007669"/>
    <property type="project" value="InterPro"/>
</dbReference>
<keyword evidence="10 15" id="KW-0675">Receptor</keyword>
<comment type="subunit">
    <text evidence="2">Interacts with MTUS1.</text>
</comment>
<dbReference type="PANTHER" id="PTHR10489">
    <property type="entry name" value="CELL ADHESION MOLECULE"/>
    <property type="match status" value="1"/>
</dbReference>
<name>V8PD93_OPHHA</name>
<feature type="transmembrane region" description="Helical" evidence="17">
    <location>
        <begin position="329"/>
        <end position="352"/>
    </location>
</feature>
<keyword evidence="9" id="KW-1015">Disulfide bond</keyword>
<dbReference type="PROSITE" id="PS50262">
    <property type="entry name" value="G_PROTEIN_RECEP_F1_2"/>
    <property type="match status" value="1"/>
</dbReference>
<evidence type="ECO:0000256" key="15">
    <source>
        <dbReference type="RuleBase" id="RU000688"/>
    </source>
</evidence>
<gene>
    <name evidence="19" type="primary">AGTR2</name>
    <name evidence="19" type="ORF">L345_02230</name>
</gene>
<keyword evidence="12 15" id="KW-0807">Transducer</keyword>
<evidence type="ECO:0000256" key="16">
    <source>
        <dbReference type="SAM" id="MobiDB-lite"/>
    </source>
</evidence>
<keyword evidence="6 17" id="KW-1133">Transmembrane helix</keyword>
<keyword evidence="5 15" id="KW-0812">Transmembrane</keyword>
<dbReference type="GO" id="GO:0019722">
    <property type="term" value="P:calcium-mediated signaling"/>
    <property type="evidence" value="ECO:0007669"/>
    <property type="project" value="TreeGrafter"/>
</dbReference>
<evidence type="ECO:0000256" key="12">
    <source>
        <dbReference type="ARBA" id="ARBA00023224"/>
    </source>
</evidence>
<feature type="transmembrane region" description="Helical" evidence="17">
    <location>
        <begin position="152"/>
        <end position="171"/>
    </location>
</feature>
<dbReference type="InterPro" id="IPR000147">
    <property type="entry name" value="ATII_AT2_rcpt"/>
</dbReference>
<dbReference type="GO" id="GO:0097746">
    <property type="term" value="P:blood vessel diameter maintenance"/>
    <property type="evidence" value="ECO:0007669"/>
    <property type="project" value="InterPro"/>
</dbReference>
<evidence type="ECO:0000256" key="11">
    <source>
        <dbReference type="ARBA" id="ARBA00023180"/>
    </source>
</evidence>
<comment type="subcellular location">
    <subcellularLocation>
        <location evidence="1">Cell membrane</location>
        <topology evidence="1">Multi-pass membrane protein</topology>
    </subcellularLocation>
</comment>
<evidence type="ECO:0000256" key="8">
    <source>
        <dbReference type="ARBA" id="ARBA00023136"/>
    </source>
</evidence>
<dbReference type="GO" id="GO:0006955">
    <property type="term" value="P:immune response"/>
    <property type="evidence" value="ECO:0007669"/>
    <property type="project" value="TreeGrafter"/>
</dbReference>
<dbReference type="GO" id="GO:0016493">
    <property type="term" value="F:C-C chemokine receptor activity"/>
    <property type="evidence" value="ECO:0007669"/>
    <property type="project" value="TreeGrafter"/>
</dbReference>
<evidence type="ECO:0000256" key="7">
    <source>
        <dbReference type="ARBA" id="ARBA00023040"/>
    </source>
</evidence>
<dbReference type="AlphaFoldDB" id="V8PD93"/>
<evidence type="ECO:0000313" key="20">
    <source>
        <dbReference type="Proteomes" id="UP000018936"/>
    </source>
</evidence>
<feature type="transmembrane region" description="Helical" evidence="17">
    <location>
        <begin position="285"/>
        <end position="309"/>
    </location>
</feature>
<dbReference type="GO" id="GO:0009897">
    <property type="term" value="C:external side of plasma membrane"/>
    <property type="evidence" value="ECO:0007669"/>
    <property type="project" value="TreeGrafter"/>
</dbReference>
<dbReference type="PRINTS" id="PR00636">
    <property type="entry name" value="ANGIOTENSN2R"/>
</dbReference>
<dbReference type="Gene3D" id="1.20.1070.10">
    <property type="entry name" value="Rhodopsin 7-helix transmembrane proteins"/>
    <property type="match status" value="1"/>
</dbReference>
<dbReference type="PANTHER" id="PTHR10489:SF952">
    <property type="entry name" value="TYPE-2 ANGIOTENSIN II RECEPTOR"/>
    <property type="match status" value="1"/>
</dbReference>
<dbReference type="GO" id="GO:0004945">
    <property type="term" value="F:angiotensin type II receptor activity"/>
    <property type="evidence" value="ECO:0007669"/>
    <property type="project" value="InterPro"/>
</dbReference>
<dbReference type="PRINTS" id="PR00241">
    <property type="entry name" value="ANGIOTENSINR"/>
</dbReference>
<comment type="similarity">
    <text evidence="15">Belongs to the G-protein coupled receptor 1 family.</text>
</comment>
<dbReference type="PROSITE" id="PS00237">
    <property type="entry name" value="G_PROTEIN_RECEP_F1_1"/>
    <property type="match status" value="1"/>
</dbReference>
<comment type="caution">
    <text evidence="19">The sequence shown here is derived from an EMBL/GenBank/DDBJ whole genome shotgun (WGS) entry which is preliminary data.</text>
</comment>